<dbReference type="InterPro" id="IPR000643">
    <property type="entry name" value="Iodothyronine_deiodinase"/>
</dbReference>
<evidence type="ECO:0000313" key="1">
    <source>
        <dbReference type="EMBL" id="SHH35805.1"/>
    </source>
</evidence>
<reference evidence="1 2" key="1">
    <citation type="submission" date="2016-11" db="EMBL/GenBank/DDBJ databases">
        <authorList>
            <person name="Jaros S."/>
            <person name="Januszkiewicz K."/>
            <person name="Wedrychowicz H."/>
        </authorList>
    </citation>
    <scope>NUCLEOTIDE SEQUENCE [LARGE SCALE GENOMIC DNA]</scope>
    <source>
        <strain evidence="1 2">DSM 24574</strain>
    </source>
</reference>
<dbReference type="EMBL" id="FQWQ01000002">
    <property type="protein sequence ID" value="SHH35805.1"/>
    <property type="molecule type" value="Genomic_DNA"/>
</dbReference>
<protein>
    <submittedName>
        <fullName evidence="1">Iodothyronine deiodinase</fullName>
    </submittedName>
</protein>
<dbReference type="SUPFAM" id="SSF52833">
    <property type="entry name" value="Thioredoxin-like"/>
    <property type="match status" value="1"/>
</dbReference>
<organism evidence="1 2">
    <name type="scientific">Chryseolinea serpens</name>
    <dbReference type="NCBI Taxonomy" id="947013"/>
    <lineage>
        <taxon>Bacteria</taxon>
        <taxon>Pseudomonadati</taxon>
        <taxon>Bacteroidota</taxon>
        <taxon>Cytophagia</taxon>
        <taxon>Cytophagales</taxon>
        <taxon>Fulvivirgaceae</taxon>
        <taxon>Chryseolinea</taxon>
    </lineage>
</organism>
<accession>A0A1M5SBG0</accession>
<sequence>MALSYFPHSWTNPYPPVFRPSQTDLFSTDLIQTRNKRIRKKIRTWGYVVCVVVSSCMGGDERIPSDGAKTKLPISQGAEGAWEMLGYHPGDTVPDITLYSGEGQPFHLYAELQKGKPVMIINGSYTCDISRGNLPSINALSERIGKNMEVVMVYTIDAHPNDMMSPYSPDSDIWIPPNNIRDSVSAQQPKTYGERVELSKTWIKENQIHVPVVIDKPDNEYWMEFGQAPNMCYIIDADGVVEYRQTWYDEKKLEEKIRHITE</sequence>
<evidence type="ECO:0000313" key="2">
    <source>
        <dbReference type="Proteomes" id="UP000184212"/>
    </source>
</evidence>
<dbReference type="STRING" id="947013.SAMN04488109_3845"/>
<gene>
    <name evidence="1" type="ORF">SAMN04488109_3845</name>
</gene>
<dbReference type="Proteomes" id="UP000184212">
    <property type="component" value="Unassembled WGS sequence"/>
</dbReference>
<name>A0A1M5SBG0_9BACT</name>
<dbReference type="PANTHER" id="PTHR11781:SF22">
    <property type="entry name" value="TYPE I IODOTHYRONINE DEIODINASE"/>
    <property type="match status" value="1"/>
</dbReference>
<dbReference type="PANTHER" id="PTHR11781">
    <property type="entry name" value="IODOTHYRONINE DEIODINASE"/>
    <property type="match status" value="1"/>
</dbReference>
<proteinExistence type="predicted"/>
<dbReference type="Gene3D" id="3.40.30.10">
    <property type="entry name" value="Glutaredoxin"/>
    <property type="match status" value="1"/>
</dbReference>
<dbReference type="AlphaFoldDB" id="A0A1M5SBG0"/>
<keyword evidence="2" id="KW-1185">Reference proteome</keyword>
<dbReference type="GO" id="GO:0004800">
    <property type="term" value="F:thyroxine 5'-deiodinase activity"/>
    <property type="evidence" value="ECO:0007669"/>
    <property type="project" value="InterPro"/>
</dbReference>
<dbReference type="InterPro" id="IPR036249">
    <property type="entry name" value="Thioredoxin-like_sf"/>
</dbReference>